<keyword evidence="3" id="KW-1185">Reference proteome</keyword>
<accession>A0A1Y2HL95</accession>
<feature type="region of interest" description="Disordered" evidence="1">
    <location>
        <begin position="1"/>
        <end position="40"/>
    </location>
</feature>
<name>A0A1Y2HL95_9FUNG</name>
<proteinExistence type="predicted"/>
<reference evidence="2 3" key="1">
    <citation type="submission" date="2016-07" db="EMBL/GenBank/DDBJ databases">
        <title>Pervasive Adenine N6-methylation of Active Genes in Fungi.</title>
        <authorList>
            <consortium name="DOE Joint Genome Institute"/>
            <person name="Mondo S.J."/>
            <person name="Dannebaum R.O."/>
            <person name="Kuo R.C."/>
            <person name="Labutti K."/>
            <person name="Haridas S."/>
            <person name="Kuo A."/>
            <person name="Salamov A."/>
            <person name="Ahrendt S.R."/>
            <person name="Lipzen A."/>
            <person name="Sullivan W."/>
            <person name="Andreopoulos W.B."/>
            <person name="Clum A."/>
            <person name="Lindquist E."/>
            <person name="Daum C."/>
            <person name="Ramamoorthy G.K."/>
            <person name="Gryganskyi A."/>
            <person name="Culley D."/>
            <person name="Magnuson J.K."/>
            <person name="James T.Y."/>
            <person name="O'Malley M.A."/>
            <person name="Stajich J.E."/>
            <person name="Spatafora J.W."/>
            <person name="Visel A."/>
            <person name="Grigoriev I.V."/>
        </authorList>
    </citation>
    <scope>NUCLEOTIDE SEQUENCE [LARGE SCALE GENOMIC DNA]</scope>
    <source>
        <strain evidence="2 3">PL171</strain>
    </source>
</reference>
<gene>
    <name evidence="2" type="ORF">BCR44DRAFT_47549</name>
</gene>
<feature type="compositionally biased region" description="Polar residues" evidence="1">
    <location>
        <begin position="25"/>
        <end position="37"/>
    </location>
</feature>
<comment type="caution">
    <text evidence="2">The sequence shown here is derived from an EMBL/GenBank/DDBJ whole genome shotgun (WGS) entry which is preliminary data.</text>
</comment>
<dbReference type="Proteomes" id="UP000193411">
    <property type="component" value="Unassembled WGS sequence"/>
</dbReference>
<protein>
    <submittedName>
        <fullName evidence="2">Uncharacterized protein</fullName>
    </submittedName>
</protein>
<feature type="compositionally biased region" description="Low complexity" evidence="1">
    <location>
        <begin position="1"/>
        <end position="11"/>
    </location>
</feature>
<evidence type="ECO:0000313" key="2">
    <source>
        <dbReference type="EMBL" id="ORZ35350.1"/>
    </source>
</evidence>
<dbReference type="EMBL" id="MCFL01000023">
    <property type="protein sequence ID" value="ORZ35350.1"/>
    <property type="molecule type" value="Genomic_DNA"/>
</dbReference>
<evidence type="ECO:0000256" key="1">
    <source>
        <dbReference type="SAM" id="MobiDB-lite"/>
    </source>
</evidence>
<evidence type="ECO:0000313" key="3">
    <source>
        <dbReference type="Proteomes" id="UP000193411"/>
    </source>
</evidence>
<sequence>MTDPSGSSSPPFHGFDFNVQGAANRDSSTNMPANTSRTRQRYLATHAPPLSSSITAAVRNQTRQRVQEQAARARSAVLERARHSRSSRTNAPTPGDYQAVEEMQSIVQAHWEEFTSGFTQDEADQLDVDQLAELEAEFLRECEIAAREGMHDSYHQAAVHAPMTPQRDHVALLAAS</sequence>
<organism evidence="2 3">
    <name type="scientific">Catenaria anguillulae PL171</name>
    <dbReference type="NCBI Taxonomy" id="765915"/>
    <lineage>
        <taxon>Eukaryota</taxon>
        <taxon>Fungi</taxon>
        <taxon>Fungi incertae sedis</taxon>
        <taxon>Blastocladiomycota</taxon>
        <taxon>Blastocladiomycetes</taxon>
        <taxon>Blastocladiales</taxon>
        <taxon>Catenariaceae</taxon>
        <taxon>Catenaria</taxon>
    </lineage>
</organism>
<feature type="region of interest" description="Disordered" evidence="1">
    <location>
        <begin position="68"/>
        <end position="95"/>
    </location>
</feature>
<dbReference type="AlphaFoldDB" id="A0A1Y2HL95"/>